<evidence type="ECO:0000313" key="3">
    <source>
        <dbReference type="Proteomes" id="UP001594351"/>
    </source>
</evidence>
<reference evidence="2 3" key="1">
    <citation type="submission" date="2024-09" db="EMBL/GenBank/DDBJ databases">
        <title>Laminarin stimulates single cell rates of sulfate reduction while oxygen inhibits transcriptomic activity in coastal marine sediment.</title>
        <authorList>
            <person name="Lindsay M."/>
            <person name="Orcutt B."/>
            <person name="Emerson D."/>
            <person name="Stepanauskas R."/>
            <person name="D'Angelo T."/>
        </authorList>
    </citation>
    <scope>NUCLEOTIDE SEQUENCE [LARGE SCALE GENOMIC DNA]</scope>
    <source>
        <strain evidence="2">SAG AM-311-K15</strain>
    </source>
</reference>
<evidence type="ECO:0000313" key="2">
    <source>
        <dbReference type="EMBL" id="MFC1849921.1"/>
    </source>
</evidence>
<dbReference type="Proteomes" id="UP001594351">
    <property type="component" value="Unassembled WGS sequence"/>
</dbReference>
<sequence length="204" mass="24149">MPAKPDGMISETPRENSITPTTFRPRKKTDVARSQARKPVPDQKQKAENDLLKYRLQWKKQAYLKDARNVVEMMDYVNDLLQKMVSGYNERWIDELGQLRTFADNVVSKKEHFERSGLSATVEDENDDIERFIMKNLVTPPAEYDSLKLQLDHLRSVQLKLYDLVNEPDEWARDFNYKFRQLKTEYNRVRDKMESALEVMSKKN</sequence>
<evidence type="ECO:0000256" key="1">
    <source>
        <dbReference type="SAM" id="MobiDB-lite"/>
    </source>
</evidence>
<accession>A0ABV6YUP0</accession>
<comment type="caution">
    <text evidence="2">The sequence shown here is derived from an EMBL/GenBank/DDBJ whole genome shotgun (WGS) entry which is preliminary data.</text>
</comment>
<feature type="region of interest" description="Disordered" evidence="1">
    <location>
        <begin position="1"/>
        <end position="46"/>
    </location>
</feature>
<name>A0ABV6YUP0_UNCC1</name>
<organism evidence="2 3">
    <name type="scientific">candidate division CSSED10-310 bacterium</name>
    <dbReference type="NCBI Taxonomy" id="2855610"/>
    <lineage>
        <taxon>Bacteria</taxon>
        <taxon>Bacteria division CSSED10-310</taxon>
    </lineage>
</organism>
<dbReference type="EMBL" id="JBHPBY010000066">
    <property type="protein sequence ID" value="MFC1849921.1"/>
    <property type="molecule type" value="Genomic_DNA"/>
</dbReference>
<protein>
    <submittedName>
        <fullName evidence="2">Uncharacterized protein</fullName>
    </submittedName>
</protein>
<keyword evidence="3" id="KW-1185">Reference proteome</keyword>
<gene>
    <name evidence="2" type="ORF">ACFL27_06900</name>
</gene>
<proteinExistence type="predicted"/>